<evidence type="ECO:0000313" key="2">
    <source>
        <dbReference type="Proteomes" id="UP000004184"/>
    </source>
</evidence>
<evidence type="ECO:0000313" key="1">
    <source>
        <dbReference type="EMBL" id="EFL30771.1"/>
    </source>
</evidence>
<dbReference type="SUPFAM" id="SSF53756">
    <property type="entry name" value="UDP-Glycosyltransferase/glycogen phosphorylase"/>
    <property type="match status" value="1"/>
</dbReference>
<dbReference type="AlphaFoldDB" id="D9XI55"/>
<dbReference type="STRING" id="591159.SSQG_01289"/>
<dbReference type="EMBL" id="GG657757">
    <property type="protein sequence ID" value="EFL30771.1"/>
    <property type="molecule type" value="Genomic_DNA"/>
</dbReference>
<name>D9XI55_STRVT</name>
<proteinExistence type="predicted"/>
<sequence length="51" mass="5264">MRALAADPALRAAFGAAGRATVEGRTWAAVGDRLIGHYTNVLAARRTVVAA</sequence>
<dbReference type="Proteomes" id="UP000004184">
    <property type="component" value="Unassembled WGS sequence"/>
</dbReference>
<dbReference type="HOGENOM" id="CLU_3104585_0_0_11"/>
<organism evidence="1 2">
    <name type="scientific">Streptomyces viridochromogenes (strain DSM 40736 / JCM 4977 / BCRC 1201 / Tue 494)</name>
    <dbReference type="NCBI Taxonomy" id="591159"/>
    <lineage>
        <taxon>Bacteria</taxon>
        <taxon>Bacillati</taxon>
        <taxon>Actinomycetota</taxon>
        <taxon>Actinomycetes</taxon>
        <taxon>Kitasatosporales</taxon>
        <taxon>Streptomycetaceae</taxon>
        <taxon>Streptomyces</taxon>
    </lineage>
</organism>
<accession>D9XI55</accession>
<protein>
    <submittedName>
        <fullName evidence="1">Predicted protein</fullName>
    </submittedName>
</protein>
<gene>
    <name evidence="1" type="ORF">SSQG_01289</name>
</gene>
<dbReference type="eggNOG" id="COG0438">
    <property type="taxonomic scope" value="Bacteria"/>
</dbReference>
<reference evidence="2" key="1">
    <citation type="submission" date="2009-02" db="EMBL/GenBank/DDBJ databases">
        <title>Annotation of Streptomyces viridochromogenes strain DSM 40736.</title>
        <authorList>
            <consortium name="The Broad Institute Genome Sequencing Platform"/>
            <consortium name="Broad Institute Microbial Sequencing Center"/>
            <person name="Fischbach M."/>
            <person name="Godfrey P."/>
            <person name="Ward D."/>
            <person name="Young S."/>
            <person name="Zeng Q."/>
            <person name="Koehrsen M."/>
            <person name="Alvarado L."/>
            <person name="Berlin A.M."/>
            <person name="Bochicchio J."/>
            <person name="Borenstein D."/>
            <person name="Chapman S.B."/>
            <person name="Chen Z."/>
            <person name="Engels R."/>
            <person name="Freedman E."/>
            <person name="Gellesch M."/>
            <person name="Goldberg J."/>
            <person name="Griggs A."/>
            <person name="Gujja S."/>
            <person name="Heilman E.R."/>
            <person name="Heiman D.I."/>
            <person name="Hepburn T.A."/>
            <person name="Howarth C."/>
            <person name="Jen D."/>
            <person name="Larson L."/>
            <person name="Lewis B."/>
            <person name="Mehta T."/>
            <person name="Park D."/>
            <person name="Pearson M."/>
            <person name="Richards J."/>
            <person name="Roberts A."/>
            <person name="Saif S."/>
            <person name="Shea T.D."/>
            <person name="Shenoy N."/>
            <person name="Sisk P."/>
            <person name="Stolte C."/>
            <person name="Sykes S.N."/>
            <person name="Thomson T."/>
            <person name="Walk T."/>
            <person name="White J."/>
            <person name="Yandava C."/>
            <person name="Straight P."/>
            <person name="Clardy J."/>
            <person name="Hung D."/>
            <person name="Kolter R."/>
            <person name="Mekalanos J."/>
            <person name="Walker S."/>
            <person name="Walsh C.T."/>
            <person name="Wieland-Brown L.C."/>
            <person name="Haas B."/>
            <person name="Nusbaum C."/>
            <person name="Birren B."/>
        </authorList>
    </citation>
    <scope>NUCLEOTIDE SEQUENCE [LARGE SCALE GENOMIC DNA]</scope>
    <source>
        <strain evidence="2">DSM 40736 / JCM 4977 / BCRC 1201 / Tue 494</strain>
    </source>
</reference>
<keyword evidence="2" id="KW-1185">Reference proteome</keyword>